<proteinExistence type="predicted"/>
<evidence type="ECO:0000256" key="1">
    <source>
        <dbReference type="SAM" id="MobiDB-lite"/>
    </source>
</evidence>
<dbReference type="InterPro" id="IPR021136">
    <property type="entry name" value="Flagellar_hook_control-like_C"/>
</dbReference>
<feature type="compositionally biased region" description="Polar residues" evidence="1">
    <location>
        <begin position="544"/>
        <end position="554"/>
    </location>
</feature>
<protein>
    <recommendedName>
        <fullName evidence="2">Flagellar hook-length control protein-like C-terminal domain-containing protein</fullName>
    </recommendedName>
</protein>
<gene>
    <name evidence="3" type="ORF">MM817_01876</name>
</gene>
<dbReference type="AlphaFoldDB" id="A0A9X2ABY2"/>
<feature type="region of interest" description="Disordered" evidence="1">
    <location>
        <begin position="535"/>
        <end position="554"/>
    </location>
</feature>
<organism evidence="3 4">
    <name type="scientific">Sulfoacidibacillus ferrooxidans</name>
    <dbReference type="NCBI Taxonomy" id="2005001"/>
    <lineage>
        <taxon>Bacteria</taxon>
        <taxon>Bacillati</taxon>
        <taxon>Bacillota</taxon>
        <taxon>Bacilli</taxon>
        <taxon>Bacillales</taxon>
        <taxon>Alicyclobacillaceae</taxon>
        <taxon>Sulfoacidibacillus</taxon>
    </lineage>
</organism>
<dbReference type="Pfam" id="PF02120">
    <property type="entry name" value="Flg_hook"/>
    <property type="match status" value="1"/>
</dbReference>
<comment type="caution">
    <text evidence="3">The sequence shown here is derived from an EMBL/GenBank/DDBJ whole genome shotgun (WGS) entry which is preliminary data.</text>
</comment>
<feature type="region of interest" description="Disordered" evidence="1">
    <location>
        <begin position="58"/>
        <end position="83"/>
    </location>
</feature>
<accession>A0A9X2ABY2</accession>
<feature type="region of interest" description="Disordered" evidence="1">
    <location>
        <begin position="20"/>
        <end position="41"/>
    </location>
</feature>
<dbReference type="InterPro" id="IPR038610">
    <property type="entry name" value="FliK-like_C_sf"/>
</dbReference>
<feature type="domain" description="Flagellar hook-length control protein-like C-terminal" evidence="2">
    <location>
        <begin position="458"/>
        <end position="542"/>
    </location>
</feature>
<dbReference type="RefSeq" id="WP_241714073.1">
    <property type="nucleotide sequence ID" value="NZ_JALBUF010000005.1"/>
</dbReference>
<evidence type="ECO:0000259" key="2">
    <source>
        <dbReference type="Pfam" id="PF02120"/>
    </source>
</evidence>
<evidence type="ECO:0000313" key="3">
    <source>
        <dbReference type="EMBL" id="MCI0183593.1"/>
    </source>
</evidence>
<dbReference type="EMBL" id="JALBUF010000005">
    <property type="protein sequence ID" value="MCI0183593.1"/>
    <property type="molecule type" value="Genomic_DNA"/>
</dbReference>
<dbReference type="Gene3D" id="3.30.750.140">
    <property type="match status" value="1"/>
</dbReference>
<dbReference type="Proteomes" id="UP001139263">
    <property type="component" value="Unassembled WGS sequence"/>
</dbReference>
<feature type="compositionally biased region" description="Basic and acidic residues" evidence="1">
    <location>
        <begin position="72"/>
        <end position="83"/>
    </location>
</feature>
<name>A0A9X2ABY2_9BACL</name>
<dbReference type="CDD" id="cd17470">
    <property type="entry name" value="T3SS_Flik_C"/>
    <property type="match status" value="1"/>
</dbReference>
<reference evidence="3" key="1">
    <citation type="submission" date="2022-03" db="EMBL/GenBank/DDBJ databases">
        <title>Draft Genome Sequence of Firmicute Strain S0AB, a Heterotrophic Iron/Sulfur-Oxidizing Extreme Acidophile.</title>
        <authorList>
            <person name="Vergara E."/>
            <person name="Pakostova E."/>
            <person name="Johnson D.B."/>
            <person name="Holmes D.S."/>
        </authorList>
    </citation>
    <scope>NUCLEOTIDE SEQUENCE</scope>
    <source>
        <strain evidence="3">S0AB</strain>
    </source>
</reference>
<evidence type="ECO:0000313" key="4">
    <source>
        <dbReference type="Proteomes" id="UP001139263"/>
    </source>
</evidence>
<keyword evidence="4" id="KW-1185">Reference proteome</keyword>
<sequence length="584" mass="63039">MQSLLSLISAVHVKRVSNESSYPLSMQKKAENGHSHTSGDTTRRFETLMEEQRDAIAGKDAQQKPILNHLSSHKEEKKKSHRKELVDKKEGEALQHDHGIHTAPWFVNVSTADPKQALNHSSTVLSAHTISNATADLLMQSTGASDRHSVQWANHSKRVSGIKNAPIDRGQVASKGKGSFRISLRFVNVSTADPKQALNHSSTVLSAHIGSNAAADLLMQSTGASDRHSVQWANHSKRVSGIKNAPIDRGQVASKGKGSFRISLHHVGKGVQGIDASKAAISASQLLNQRVVSASVNVEVTRGKGDLSRVHSSLRSVSSQRQAPIAMANQHLLNGQVLAGTKAQGAAQTLAQTRKTSHLGFLRVAGDDTKNLTLQMGVKRLHVHLKRGTSLKQGSIAFRIAVAPSKNRDILGAASQGVTQGWTVEQPTSSTANGSAGQPSFIVSSQQVAAEASQWIVKQMAQRAVLGQSTVEMTLVPAHLGKLQLRVSSFKNGELRVQFTASTTEAQSLIRDQLPALLEQLQMQGFQSVAVDVRADSGQQQQQSRQDPMTASQLTERQNHQVMIAQLRERVDLIPQHEGFSAKA</sequence>